<dbReference type="EMBL" id="VSSQ01036372">
    <property type="protein sequence ID" value="MPM88835.1"/>
    <property type="molecule type" value="Genomic_DNA"/>
</dbReference>
<accession>A0A645DHZ4</accession>
<comment type="caution">
    <text evidence="2">The sequence shown here is derived from an EMBL/GenBank/DDBJ whole genome shotgun (WGS) entry which is preliminary data.</text>
</comment>
<gene>
    <name evidence="2" type="ORF">SDC9_135939</name>
</gene>
<protein>
    <submittedName>
        <fullName evidence="2">Uncharacterized protein</fullName>
    </submittedName>
</protein>
<organism evidence="2">
    <name type="scientific">bioreactor metagenome</name>
    <dbReference type="NCBI Taxonomy" id="1076179"/>
    <lineage>
        <taxon>unclassified sequences</taxon>
        <taxon>metagenomes</taxon>
        <taxon>ecological metagenomes</taxon>
    </lineage>
</organism>
<feature type="region of interest" description="Disordered" evidence="1">
    <location>
        <begin position="1"/>
        <end position="22"/>
    </location>
</feature>
<dbReference type="AlphaFoldDB" id="A0A645DHZ4"/>
<sequence length="180" mass="18188">MGDPDEAAPAQPVHPGVADVDHRQVVAVEGGGGDGRAHPVQCRVVGGEIGDQLVGVVDPLGDPAQQVLPDRGVGGAGQLLVEGAQPGHGDGGGEVAGSGTPHAVGDHQQVRGGVAGVLVVLADQPDLGVCRVSEGQRHTHGSSFRIVRPILISSAGPMIVAPVIRRPFTNVPLVEPRSSR</sequence>
<proteinExistence type="predicted"/>
<evidence type="ECO:0000313" key="2">
    <source>
        <dbReference type="EMBL" id="MPM88835.1"/>
    </source>
</evidence>
<name>A0A645DHZ4_9ZZZZ</name>
<reference evidence="2" key="1">
    <citation type="submission" date="2019-08" db="EMBL/GenBank/DDBJ databases">
        <authorList>
            <person name="Kucharzyk K."/>
            <person name="Murdoch R.W."/>
            <person name="Higgins S."/>
            <person name="Loffler F."/>
        </authorList>
    </citation>
    <scope>NUCLEOTIDE SEQUENCE</scope>
</reference>
<evidence type="ECO:0000256" key="1">
    <source>
        <dbReference type="SAM" id="MobiDB-lite"/>
    </source>
</evidence>